<proteinExistence type="predicted"/>
<comment type="caution">
    <text evidence="1">The sequence shown here is derived from an EMBL/GenBank/DDBJ whole genome shotgun (WGS) entry which is preliminary data.</text>
</comment>
<reference evidence="1 2" key="1">
    <citation type="journal article" date="2022" name="Front. Microbiol.">
        <title>High genomic differentiation and limited gene flow indicate recent cryptic speciation within the genus Laspinema (cyanobacteria).</title>
        <authorList>
            <person name="Stanojkovic A."/>
            <person name="Skoupy S."/>
            <person name="Skaloud P."/>
            <person name="Dvorak P."/>
        </authorList>
    </citation>
    <scope>NUCLEOTIDE SEQUENCE [LARGE SCALE GENOMIC DNA]</scope>
    <source>
        <strain evidence="1 2">D2a</strain>
    </source>
</reference>
<dbReference type="EMBL" id="JAMXFF010000058">
    <property type="protein sequence ID" value="MCT7969721.1"/>
    <property type="molecule type" value="Genomic_DNA"/>
</dbReference>
<keyword evidence="2" id="KW-1185">Reference proteome</keyword>
<gene>
    <name evidence="1" type="ORF">NG799_25750</name>
</gene>
<accession>A0ABT2N0Q6</accession>
<name>A0ABT2N0Q6_9CYAN</name>
<evidence type="ECO:0000313" key="2">
    <source>
        <dbReference type="Proteomes" id="UP001525890"/>
    </source>
</evidence>
<dbReference type="RefSeq" id="WP_368009169.1">
    <property type="nucleotide sequence ID" value="NZ_JAMXFF010000058.1"/>
</dbReference>
<protein>
    <submittedName>
        <fullName evidence="1">Uncharacterized protein</fullName>
    </submittedName>
</protein>
<organism evidence="1 2">
    <name type="scientific">Laspinema palackyanum D2a</name>
    <dbReference type="NCBI Taxonomy" id="2953684"/>
    <lineage>
        <taxon>Bacteria</taxon>
        <taxon>Bacillati</taxon>
        <taxon>Cyanobacteriota</taxon>
        <taxon>Cyanophyceae</taxon>
        <taxon>Oscillatoriophycideae</taxon>
        <taxon>Oscillatoriales</taxon>
        <taxon>Laspinemataceae</taxon>
        <taxon>Laspinema</taxon>
        <taxon>Laspinema palackyanum</taxon>
    </lineage>
</organism>
<dbReference type="Proteomes" id="UP001525890">
    <property type="component" value="Unassembled WGS sequence"/>
</dbReference>
<evidence type="ECO:0000313" key="1">
    <source>
        <dbReference type="EMBL" id="MCT7969721.1"/>
    </source>
</evidence>
<sequence length="61" mass="7459">MKIKTMLANFFGTRTNRRWQETVTCLFEEETTDVLIMVYVVEYQKKLFYDRLDNEFLIRGL</sequence>